<accession>A0A0K2TGG9</accession>
<sequence>KIIHSHRKNSINFVRSRTRWRIWALPSAHSSFNIAFVKDDFKHEHYIGP</sequence>
<name>A0A0K2TGG9_LEPSM</name>
<proteinExistence type="predicted"/>
<evidence type="ECO:0000313" key="1">
    <source>
        <dbReference type="EMBL" id="CDW24561.1"/>
    </source>
</evidence>
<reference evidence="1" key="1">
    <citation type="submission" date="2014-05" db="EMBL/GenBank/DDBJ databases">
        <authorList>
            <person name="Chronopoulou M."/>
        </authorList>
    </citation>
    <scope>NUCLEOTIDE SEQUENCE</scope>
    <source>
        <tissue evidence="1">Whole organism</tissue>
    </source>
</reference>
<feature type="non-terminal residue" evidence="1">
    <location>
        <position position="1"/>
    </location>
</feature>
<organism evidence="1">
    <name type="scientific">Lepeophtheirus salmonis</name>
    <name type="common">Salmon louse</name>
    <name type="synonym">Caligus salmonis</name>
    <dbReference type="NCBI Taxonomy" id="72036"/>
    <lineage>
        <taxon>Eukaryota</taxon>
        <taxon>Metazoa</taxon>
        <taxon>Ecdysozoa</taxon>
        <taxon>Arthropoda</taxon>
        <taxon>Crustacea</taxon>
        <taxon>Multicrustacea</taxon>
        <taxon>Hexanauplia</taxon>
        <taxon>Copepoda</taxon>
        <taxon>Siphonostomatoida</taxon>
        <taxon>Caligidae</taxon>
        <taxon>Lepeophtheirus</taxon>
    </lineage>
</organism>
<dbReference type="AlphaFoldDB" id="A0A0K2TGG9"/>
<dbReference type="EMBL" id="HACA01007200">
    <property type="protein sequence ID" value="CDW24561.1"/>
    <property type="molecule type" value="Transcribed_RNA"/>
</dbReference>
<protein>
    <submittedName>
        <fullName evidence="1">Uncharacterized protein</fullName>
    </submittedName>
</protein>